<evidence type="ECO:0000256" key="8">
    <source>
        <dbReference type="ARBA" id="ARBA00048336"/>
    </source>
</evidence>
<feature type="compositionally biased region" description="Basic and acidic residues" evidence="10">
    <location>
        <begin position="52"/>
        <end position="65"/>
    </location>
</feature>
<keyword evidence="9" id="KW-0479">Metal-binding</keyword>
<accession>A0A9N9SJH8</accession>
<dbReference type="AlphaFoldDB" id="A0A9N9SJH8"/>
<dbReference type="PANTHER" id="PTHR12320">
    <property type="entry name" value="PROTEIN PHOSPHATASE 2C"/>
    <property type="match status" value="1"/>
</dbReference>
<comment type="similarity">
    <text evidence="3 9">Belongs to the PP2C family.</text>
</comment>
<dbReference type="GO" id="GO:0046872">
    <property type="term" value="F:metal ion binding"/>
    <property type="evidence" value="ECO:0007669"/>
    <property type="project" value="UniProtKB-UniRule"/>
</dbReference>
<evidence type="ECO:0000256" key="5">
    <source>
        <dbReference type="ARBA" id="ARBA00022912"/>
    </source>
</evidence>
<evidence type="ECO:0000256" key="1">
    <source>
        <dbReference type="ARBA" id="ARBA00001936"/>
    </source>
</evidence>
<comment type="cofactor">
    <cofactor evidence="1 9">
        <name>Mn(2+)</name>
        <dbReference type="ChEBI" id="CHEBI:29035"/>
    </cofactor>
</comment>
<feature type="domain" description="PPM-type phosphatase" evidence="11">
    <location>
        <begin position="1"/>
        <end position="233"/>
    </location>
</feature>
<evidence type="ECO:0000313" key="13">
    <source>
        <dbReference type="Proteomes" id="UP001153737"/>
    </source>
</evidence>
<feature type="compositionally biased region" description="Basic and acidic residues" evidence="10">
    <location>
        <begin position="72"/>
        <end position="84"/>
    </location>
</feature>
<evidence type="ECO:0000313" key="12">
    <source>
        <dbReference type="EMBL" id="CAG9824665.1"/>
    </source>
</evidence>
<evidence type="ECO:0000259" key="11">
    <source>
        <dbReference type="PROSITE" id="PS51746"/>
    </source>
</evidence>
<dbReference type="SMART" id="SM00332">
    <property type="entry name" value="PP2Cc"/>
    <property type="match status" value="1"/>
</dbReference>
<gene>
    <name evidence="12" type="ORF">PHAECO_LOCUS12239</name>
</gene>
<keyword evidence="5 9" id="KW-0904">Protein phosphatase</keyword>
<dbReference type="PANTHER" id="PTHR12320:SF1">
    <property type="entry name" value="PROTEIN PHOSPHATASE PTC7 HOMOLOG"/>
    <property type="match status" value="1"/>
</dbReference>
<organism evidence="12 13">
    <name type="scientific">Phaedon cochleariae</name>
    <name type="common">Mustard beetle</name>
    <dbReference type="NCBI Taxonomy" id="80249"/>
    <lineage>
        <taxon>Eukaryota</taxon>
        <taxon>Metazoa</taxon>
        <taxon>Ecdysozoa</taxon>
        <taxon>Arthropoda</taxon>
        <taxon>Hexapoda</taxon>
        <taxon>Insecta</taxon>
        <taxon>Pterygota</taxon>
        <taxon>Neoptera</taxon>
        <taxon>Endopterygota</taxon>
        <taxon>Coleoptera</taxon>
        <taxon>Polyphaga</taxon>
        <taxon>Cucujiformia</taxon>
        <taxon>Chrysomeloidea</taxon>
        <taxon>Chrysomelidae</taxon>
        <taxon>Chrysomelinae</taxon>
        <taxon>Chrysomelini</taxon>
        <taxon>Phaedon</taxon>
    </lineage>
</organism>
<dbReference type="InterPro" id="IPR039123">
    <property type="entry name" value="PPTC7"/>
</dbReference>
<protein>
    <recommendedName>
        <fullName evidence="9">Protein phosphatase</fullName>
        <ecNumber evidence="9">3.1.3.16</ecNumber>
    </recommendedName>
</protein>
<comment type="catalytic activity">
    <reaction evidence="8 9">
        <text>O-phospho-L-threonyl-[protein] + H2O = L-threonyl-[protein] + phosphate</text>
        <dbReference type="Rhea" id="RHEA:47004"/>
        <dbReference type="Rhea" id="RHEA-COMP:11060"/>
        <dbReference type="Rhea" id="RHEA-COMP:11605"/>
        <dbReference type="ChEBI" id="CHEBI:15377"/>
        <dbReference type="ChEBI" id="CHEBI:30013"/>
        <dbReference type="ChEBI" id="CHEBI:43474"/>
        <dbReference type="ChEBI" id="CHEBI:61977"/>
        <dbReference type="EC" id="3.1.3.16"/>
    </reaction>
</comment>
<keyword evidence="6 9" id="KW-0464">Manganese</keyword>
<proteinExistence type="inferred from homology"/>
<dbReference type="Gene3D" id="3.60.40.10">
    <property type="entry name" value="PPM-type phosphatase domain"/>
    <property type="match status" value="1"/>
</dbReference>
<dbReference type="InterPro" id="IPR001932">
    <property type="entry name" value="PPM-type_phosphatase-like_dom"/>
</dbReference>
<dbReference type="GO" id="GO:0004722">
    <property type="term" value="F:protein serine/threonine phosphatase activity"/>
    <property type="evidence" value="ECO:0007669"/>
    <property type="project" value="UniProtKB-EC"/>
</dbReference>
<dbReference type="Pfam" id="PF00481">
    <property type="entry name" value="PP2C"/>
    <property type="match status" value="1"/>
</dbReference>
<name>A0A9N9SJH8_PHACE</name>
<dbReference type="EMBL" id="OU896714">
    <property type="protein sequence ID" value="CAG9824665.1"/>
    <property type="molecule type" value="Genomic_DNA"/>
</dbReference>
<evidence type="ECO:0000256" key="3">
    <source>
        <dbReference type="ARBA" id="ARBA00006702"/>
    </source>
</evidence>
<dbReference type="GO" id="GO:0005739">
    <property type="term" value="C:mitochondrion"/>
    <property type="evidence" value="ECO:0007669"/>
    <property type="project" value="TreeGrafter"/>
</dbReference>
<dbReference type="EC" id="3.1.3.16" evidence="9"/>
<feature type="region of interest" description="Disordered" evidence="10">
    <location>
        <begin position="42"/>
        <end position="84"/>
    </location>
</feature>
<comment type="catalytic activity">
    <reaction evidence="7 9">
        <text>O-phospho-L-seryl-[protein] + H2O = L-seryl-[protein] + phosphate</text>
        <dbReference type="Rhea" id="RHEA:20629"/>
        <dbReference type="Rhea" id="RHEA-COMP:9863"/>
        <dbReference type="Rhea" id="RHEA-COMP:11604"/>
        <dbReference type="ChEBI" id="CHEBI:15377"/>
        <dbReference type="ChEBI" id="CHEBI:29999"/>
        <dbReference type="ChEBI" id="CHEBI:43474"/>
        <dbReference type="ChEBI" id="CHEBI:83421"/>
        <dbReference type="EC" id="3.1.3.16"/>
    </reaction>
</comment>
<evidence type="ECO:0000256" key="6">
    <source>
        <dbReference type="ARBA" id="ARBA00023211"/>
    </source>
</evidence>
<evidence type="ECO:0000256" key="10">
    <source>
        <dbReference type="SAM" id="MobiDB-lite"/>
    </source>
</evidence>
<comment type="cofactor">
    <cofactor evidence="2 9">
        <name>Mg(2+)</name>
        <dbReference type="ChEBI" id="CHEBI:18420"/>
    </cofactor>
</comment>
<reference evidence="12" key="1">
    <citation type="submission" date="2022-01" db="EMBL/GenBank/DDBJ databases">
        <authorList>
            <person name="King R."/>
        </authorList>
    </citation>
    <scope>NUCLEOTIDE SEQUENCE</scope>
</reference>
<evidence type="ECO:0000256" key="7">
    <source>
        <dbReference type="ARBA" id="ARBA00047761"/>
    </source>
</evidence>
<keyword evidence="13" id="KW-1185">Reference proteome</keyword>
<keyword evidence="4 9" id="KW-0460">Magnesium</keyword>
<evidence type="ECO:0000256" key="4">
    <source>
        <dbReference type="ARBA" id="ARBA00022842"/>
    </source>
</evidence>
<dbReference type="SUPFAM" id="SSF81606">
    <property type="entry name" value="PP2C-like"/>
    <property type="match status" value="1"/>
</dbReference>
<dbReference type="InterPro" id="IPR036457">
    <property type="entry name" value="PPM-type-like_dom_sf"/>
</dbReference>
<evidence type="ECO:0000256" key="2">
    <source>
        <dbReference type="ARBA" id="ARBA00001946"/>
    </source>
</evidence>
<dbReference type="PROSITE" id="PS51746">
    <property type="entry name" value="PPM_2"/>
    <property type="match status" value="1"/>
</dbReference>
<evidence type="ECO:0000256" key="9">
    <source>
        <dbReference type="RuleBase" id="RU366020"/>
    </source>
</evidence>
<sequence length="306" mass="34645">MAVEPKLDTNLVWKNVYTRLPVNIDFQRLPKTSRDFQRLPKFPKVSQRLPKTSKDFQRHPKNTKDFRRHPKTPKDFQRHPKNSKDFQRSSTACVVLLNAETCHLYTANIGDSGFMVVRRGEVVRRSEEQQHYFNTPFQLSLPPPGYRQEVLSDRPDSAVTEDFPVEDGDVILVATDGVFDNLPHNLIVNELVKVGKNEGFITKQAVDDADSLTIQTAIEMSSSTQITVVGEDVDLLILLIALAPAERNIYFLKPKKGNVLRQNGTVPANYKPILNNRAISFSHIPLGVVIPHHVSLKKESWNASNS</sequence>
<dbReference type="OrthoDB" id="60843at2759"/>
<reference evidence="12" key="2">
    <citation type="submission" date="2022-10" db="EMBL/GenBank/DDBJ databases">
        <authorList>
            <consortium name="ENA_rothamsted_submissions"/>
            <consortium name="culmorum"/>
            <person name="King R."/>
        </authorList>
    </citation>
    <scope>NUCLEOTIDE SEQUENCE</scope>
</reference>
<keyword evidence="9" id="KW-0378">Hydrolase</keyword>
<dbReference type="Proteomes" id="UP001153737">
    <property type="component" value="Chromosome 8"/>
</dbReference>